<gene>
    <name evidence="1" type="ORF">IAA47_00460</name>
</gene>
<evidence type="ECO:0000313" key="2">
    <source>
        <dbReference type="Proteomes" id="UP000724657"/>
    </source>
</evidence>
<dbReference type="Proteomes" id="UP000724657">
    <property type="component" value="Unassembled WGS sequence"/>
</dbReference>
<dbReference type="EMBL" id="JAHLFN010000009">
    <property type="protein sequence ID" value="MBU3841467.1"/>
    <property type="molecule type" value="Genomic_DNA"/>
</dbReference>
<dbReference type="AlphaFoldDB" id="A0A9E2NWG6"/>
<proteinExistence type="predicted"/>
<reference evidence="1" key="1">
    <citation type="journal article" date="2021" name="PeerJ">
        <title>Extensive microbial diversity within the chicken gut microbiome revealed by metagenomics and culture.</title>
        <authorList>
            <person name="Gilroy R."/>
            <person name="Ravi A."/>
            <person name="Getino M."/>
            <person name="Pursley I."/>
            <person name="Horton D.L."/>
            <person name="Alikhan N.F."/>
            <person name="Baker D."/>
            <person name="Gharbi K."/>
            <person name="Hall N."/>
            <person name="Watson M."/>
            <person name="Adriaenssens E.M."/>
            <person name="Foster-Nyarko E."/>
            <person name="Jarju S."/>
            <person name="Secka A."/>
            <person name="Antonio M."/>
            <person name="Oren A."/>
            <person name="Chaudhuri R.R."/>
            <person name="La Ragione R."/>
            <person name="Hildebrand F."/>
            <person name="Pallen M.J."/>
        </authorList>
    </citation>
    <scope>NUCLEOTIDE SEQUENCE</scope>
    <source>
        <strain evidence="1">A6-441</strain>
    </source>
</reference>
<comment type="caution">
    <text evidence="1">The sequence shown here is derived from an EMBL/GenBank/DDBJ whole genome shotgun (WGS) entry which is preliminary data.</text>
</comment>
<accession>A0A9E2NWG6</accession>
<reference evidence="1" key="2">
    <citation type="submission" date="2021-04" db="EMBL/GenBank/DDBJ databases">
        <authorList>
            <person name="Gilroy R."/>
        </authorList>
    </citation>
    <scope>NUCLEOTIDE SEQUENCE</scope>
    <source>
        <strain evidence="1">A6-441</strain>
    </source>
</reference>
<evidence type="ECO:0000313" key="1">
    <source>
        <dbReference type="EMBL" id="MBU3841467.1"/>
    </source>
</evidence>
<protein>
    <submittedName>
        <fullName evidence="1">DUF2004 domain-containing protein</fullName>
    </submittedName>
</protein>
<organism evidence="1 2">
    <name type="scientific">Candidatus Fusobacterium pullicola</name>
    <dbReference type="NCBI Taxonomy" id="2838601"/>
    <lineage>
        <taxon>Bacteria</taxon>
        <taxon>Fusobacteriati</taxon>
        <taxon>Fusobacteriota</taxon>
        <taxon>Fusobacteriia</taxon>
        <taxon>Fusobacteriales</taxon>
        <taxon>Fusobacteriaceae</taxon>
        <taxon>Fusobacterium</taxon>
    </lineage>
</organism>
<sequence>MKLRFFGDIDINKEYHETKIHLNDRDIVLDLNLDEVIGEKDWVLQYDEYVSKLSVFRERIEEKLNEDFDEWGITKEWIDWHIEELDKQDIERLTTGIDPKLPVDEKIFTALNLVRVGVYPKYEEYAIWDFMLDKKISNQILVVVTDNQGNILDITWES</sequence>
<name>A0A9E2NWG6_9FUSO</name>